<dbReference type="EMBL" id="JAUEDM010000004">
    <property type="protein sequence ID" value="KAK3317965.1"/>
    <property type="molecule type" value="Genomic_DNA"/>
</dbReference>
<dbReference type="InterPro" id="IPR002018">
    <property type="entry name" value="CarbesteraseB"/>
</dbReference>
<evidence type="ECO:0000256" key="3">
    <source>
        <dbReference type="RuleBase" id="RU361235"/>
    </source>
</evidence>
<sequence length="550" mass="58324">MFTCGHLRIGLLGLLLPAGASCAGLGLPTVDLVTSVHVATLNAPGDFYSFDNIPYAEPPVGQLRFRAPIPKVTVNRTVNDGSVSRICSQANGAAWLGISVPFMLEQLLGPLPGGGGPGGPAGPDPRESEDCLYLNVKTPRAVFDQGRKNLPVLVWIHGGGFTAGSKDEVNPAGLIAQGMRDGKSGFVYVAINYRLGLFGFPPRGPRDWDTATNAGLYDQRLALRWVELNIHRFGGDPRKVTVIGESAGGSSIAIQLAAFYGIDGTAPFNRAIIQSPAMRPATDAAVYAQVYQQVLSTAGVASIDALRGLPTAQLQGVNLAIVGGSSFAHFTFGPNVDGLLIPSPLPTSLVKGRVDRNVEVIAAYNIAEGLLFTDPRVQDNTAFKDLFSSLMPSIPAAKVNTLATTIYPEDFSGAQPYRTQTERMTLAISESLILCNAFALHLAYQNQSRAYEFSVFPGIHASDVSYTFFNGGDSPTDSFGVPINTAVAQTMQRYFADFAMVGAGPGSSANAIPLYTALARTLNITDGGNAVVTDPAANRRCRFWVEGLYS</sequence>
<dbReference type="SUPFAM" id="SSF53474">
    <property type="entry name" value="alpha/beta-Hydrolases"/>
    <property type="match status" value="1"/>
</dbReference>
<evidence type="ECO:0000313" key="6">
    <source>
        <dbReference type="Proteomes" id="UP001283341"/>
    </source>
</evidence>
<proteinExistence type="inferred from homology"/>
<comment type="similarity">
    <text evidence="1 3">Belongs to the type-B carboxylesterase/lipase family.</text>
</comment>
<dbReference type="InterPro" id="IPR050309">
    <property type="entry name" value="Type-B_Carboxylest/Lipase"/>
</dbReference>
<accession>A0AAE0I3Z2</accession>
<gene>
    <name evidence="5" type="ORF">B0H66DRAFT_220284</name>
</gene>
<feature type="signal peptide" evidence="3">
    <location>
        <begin position="1"/>
        <end position="22"/>
    </location>
</feature>
<dbReference type="InterPro" id="IPR019826">
    <property type="entry name" value="Carboxylesterase_B_AS"/>
</dbReference>
<keyword evidence="2 3" id="KW-0378">Hydrolase</keyword>
<organism evidence="5 6">
    <name type="scientific">Apodospora peruviana</name>
    <dbReference type="NCBI Taxonomy" id="516989"/>
    <lineage>
        <taxon>Eukaryota</taxon>
        <taxon>Fungi</taxon>
        <taxon>Dikarya</taxon>
        <taxon>Ascomycota</taxon>
        <taxon>Pezizomycotina</taxon>
        <taxon>Sordariomycetes</taxon>
        <taxon>Sordariomycetidae</taxon>
        <taxon>Sordariales</taxon>
        <taxon>Lasiosphaeriaceae</taxon>
        <taxon>Apodospora</taxon>
    </lineage>
</organism>
<comment type="caution">
    <text evidence="5">The sequence shown here is derived from an EMBL/GenBank/DDBJ whole genome shotgun (WGS) entry which is preliminary data.</text>
</comment>
<evidence type="ECO:0000256" key="1">
    <source>
        <dbReference type="ARBA" id="ARBA00005964"/>
    </source>
</evidence>
<dbReference type="EC" id="3.1.1.-" evidence="3"/>
<dbReference type="InterPro" id="IPR029058">
    <property type="entry name" value="AB_hydrolase_fold"/>
</dbReference>
<keyword evidence="3" id="KW-0732">Signal</keyword>
<dbReference type="Proteomes" id="UP001283341">
    <property type="component" value="Unassembled WGS sequence"/>
</dbReference>
<dbReference type="AlphaFoldDB" id="A0AAE0I3Z2"/>
<feature type="domain" description="Carboxylesterase type B" evidence="4">
    <location>
        <begin position="46"/>
        <end position="544"/>
    </location>
</feature>
<evidence type="ECO:0000256" key="2">
    <source>
        <dbReference type="ARBA" id="ARBA00022801"/>
    </source>
</evidence>
<dbReference type="Gene3D" id="3.40.50.1820">
    <property type="entry name" value="alpha/beta hydrolase"/>
    <property type="match status" value="1"/>
</dbReference>
<protein>
    <recommendedName>
        <fullName evidence="3">Carboxylic ester hydrolase</fullName>
        <ecNumber evidence="3">3.1.1.-</ecNumber>
    </recommendedName>
</protein>
<keyword evidence="6" id="KW-1185">Reference proteome</keyword>
<reference evidence="5" key="2">
    <citation type="submission" date="2023-06" db="EMBL/GenBank/DDBJ databases">
        <authorList>
            <consortium name="Lawrence Berkeley National Laboratory"/>
            <person name="Haridas S."/>
            <person name="Hensen N."/>
            <person name="Bonometti L."/>
            <person name="Westerberg I."/>
            <person name="Brannstrom I.O."/>
            <person name="Guillou S."/>
            <person name="Cros-Aarteil S."/>
            <person name="Calhoun S."/>
            <person name="Kuo A."/>
            <person name="Mondo S."/>
            <person name="Pangilinan J."/>
            <person name="Riley R."/>
            <person name="Labutti K."/>
            <person name="Andreopoulos B."/>
            <person name="Lipzen A."/>
            <person name="Chen C."/>
            <person name="Yanf M."/>
            <person name="Daum C."/>
            <person name="Ng V."/>
            <person name="Clum A."/>
            <person name="Steindorff A."/>
            <person name="Ohm R."/>
            <person name="Martin F."/>
            <person name="Silar P."/>
            <person name="Natvig D."/>
            <person name="Lalanne C."/>
            <person name="Gautier V."/>
            <person name="Ament-Velasquez S.L."/>
            <person name="Kruys A."/>
            <person name="Hutchinson M.I."/>
            <person name="Powell A.J."/>
            <person name="Barry K."/>
            <person name="Miller A.N."/>
            <person name="Grigoriev I.V."/>
            <person name="Debuchy R."/>
            <person name="Gladieux P."/>
            <person name="Thoren M.H."/>
            <person name="Johannesson H."/>
        </authorList>
    </citation>
    <scope>NUCLEOTIDE SEQUENCE</scope>
    <source>
        <strain evidence="5">CBS 118394</strain>
    </source>
</reference>
<evidence type="ECO:0000259" key="4">
    <source>
        <dbReference type="Pfam" id="PF00135"/>
    </source>
</evidence>
<dbReference type="Pfam" id="PF00135">
    <property type="entry name" value="COesterase"/>
    <property type="match status" value="1"/>
</dbReference>
<feature type="chain" id="PRO_5041780251" description="Carboxylic ester hydrolase" evidence="3">
    <location>
        <begin position="23"/>
        <end position="550"/>
    </location>
</feature>
<reference evidence="5" key="1">
    <citation type="journal article" date="2023" name="Mol. Phylogenet. Evol.">
        <title>Genome-scale phylogeny and comparative genomics of the fungal order Sordariales.</title>
        <authorList>
            <person name="Hensen N."/>
            <person name="Bonometti L."/>
            <person name="Westerberg I."/>
            <person name="Brannstrom I.O."/>
            <person name="Guillou S."/>
            <person name="Cros-Aarteil S."/>
            <person name="Calhoun S."/>
            <person name="Haridas S."/>
            <person name="Kuo A."/>
            <person name="Mondo S."/>
            <person name="Pangilinan J."/>
            <person name="Riley R."/>
            <person name="LaButti K."/>
            <person name="Andreopoulos B."/>
            <person name="Lipzen A."/>
            <person name="Chen C."/>
            <person name="Yan M."/>
            <person name="Daum C."/>
            <person name="Ng V."/>
            <person name="Clum A."/>
            <person name="Steindorff A."/>
            <person name="Ohm R.A."/>
            <person name="Martin F."/>
            <person name="Silar P."/>
            <person name="Natvig D.O."/>
            <person name="Lalanne C."/>
            <person name="Gautier V."/>
            <person name="Ament-Velasquez S.L."/>
            <person name="Kruys A."/>
            <person name="Hutchinson M.I."/>
            <person name="Powell A.J."/>
            <person name="Barry K."/>
            <person name="Miller A.N."/>
            <person name="Grigoriev I.V."/>
            <person name="Debuchy R."/>
            <person name="Gladieux P."/>
            <person name="Hiltunen Thoren M."/>
            <person name="Johannesson H."/>
        </authorList>
    </citation>
    <scope>NUCLEOTIDE SEQUENCE</scope>
    <source>
        <strain evidence="5">CBS 118394</strain>
    </source>
</reference>
<dbReference type="PANTHER" id="PTHR11559">
    <property type="entry name" value="CARBOXYLESTERASE"/>
    <property type="match status" value="1"/>
</dbReference>
<evidence type="ECO:0000313" key="5">
    <source>
        <dbReference type="EMBL" id="KAK3317965.1"/>
    </source>
</evidence>
<dbReference type="GO" id="GO:0016787">
    <property type="term" value="F:hydrolase activity"/>
    <property type="evidence" value="ECO:0007669"/>
    <property type="project" value="UniProtKB-KW"/>
</dbReference>
<dbReference type="PROSITE" id="PS00122">
    <property type="entry name" value="CARBOXYLESTERASE_B_1"/>
    <property type="match status" value="1"/>
</dbReference>
<name>A0AAE0I3Z2_9PEZI</name>